<protein>
    <recommendedName>
        <fullName evidence="4">Reverse transcriptase domain-containing protein</fullName>
    </recommendedName>
</protein>
<evidence type="ECO:0000313" key="3">
    <source>
        <dbReference type="Proteomes" id="UP001333110"/>
    </source>
</evidence>
<dbReference type="Proteomes" id="UP001333110">
    <property type="component" value="Unassembled WGS sequence"/>
</dbReference>
<feature type="region of interest" description="Disordered" evidence="1">
    <location>
        <begin position="80"/>
        <end position="119"/>
    </location>
</feature>
<sequence length="119" mass="13012">MDKELAGWSLPKSYSQRLNVHMETSNEWCGVPQGSILGPILRNIFLKDIASGIECTRSKFADATKLSAWNLGFLFDGAALPPGGGEGRPRESVGDAAWGSGEEEEEEEEKEEERSRGVL</sequence>
<accession>A0AAN7MYR8</accession>
<dbReference type="EMBL" id="JAUNZN010000009">
    <property type="protein sequence ID" value="KAK4816105.1"/>
    <property type="molecule type" value="Genomic_DNA"/>
</dbReference>
<dbReference type="AlphaFoldDB" id="A0AAN7MYR8"/>
<reference evidence="2 3" key="1">
    <citation type="journal article" date="2023" name="J. Hered.">
        <title>Chromosome-level genome of the wood stork (Mycteria americana) provides insight into avian chromosome evolution.</title>
        <authorList>
            <person name="Flamio R. Jr."/>
            <person name="Ramstad K.M."/>
        </authorList>
    </citation>
    <scope>NUCLEOTIDE SEQUENCE [LARGE SCALE GENOMIC DNA]</scope>
    <source>
        <strain evidence="2">JAX WOST 10</strain>
    </source>
</reference>
<feature type="compositionally biased region" description="Acidic residues" evidence="1">
    <location>
        <begin position="101"/>
        <end position="111"/>
    </location>
</feature>
<gene>
    <name evidence="2" type="ORF">QYF61_011329</name>
</gene>
<evidence type="ECO:0000313" key="2">
    <source>
        <dbReference type="EMBL" id="KAK4816105.1"/>
    </source>
</evidence>
<proteinExistence type="predicted"/>
<name>A0AAN7MYR8_MYCAM</name>
<evidence type="ECO:0008006" key="4">
    <source>
        <dbReference type="Google" id="ProtNLM"/>
    </source>
</evidence>
<keyword evidence="3" id="KW-1185">Reference proteome</keyword>
<evidence type="ECO:0000256" key="1">
    <source>
        <dbReference type="SAM" id="MobiDB-lite"/>
    </source>
</evidence>
<organism evidence="2 3">
    <name type="scientific">Mycteria americana</name>
    <name type="common">Wood stork</name>
    <dbReference type="NCBI Taxonomy" id="33587"/>
    <lineage>
        <taxon>Eukaryota</taxon>
        <taxon>Metazoa</taxon>
        <taxon>Chordata</taxon>
        <taxon>Craniata</taxon>
        <taxon>Vertebrata</taxon>
        <taxon>Euteleostomi</taxon>
        <taxon>Archelosauria</taxon>
        <taxon>Archosauria</taxon>
        <taxon>Dinosauria</taxon>
        <taxon>Saurischia</taxon>
        <taxon>Theropoda</taxon>
        <taxon>Coelurosauria</taxon>
        <taxon>Aves</taxon>
        <taxon>Neognathae</taxon>
        <taxon>Neoaves</taxon>
        <taxon>Aequornithes</taxon>
        <taxon>Ciconiiformes</taxon>
        <taxon>Ciconiidae</taxon>
        <taxon>Mycteria</taxon>
    </lineage>
</organism>
<comment type="caution">
    <text evidence="2">The sequence shown here is derived from an EMBL/GenBank/DDBJ whole genome shotgun (WGS) entry which is preliminary data.</text>
</comment>